<feature type="transmembrane region" description="Helical" evidence="1">
    <location>
        <begin position="264"/>
        <end position="281"/>
    </location>
</feature>
<comment type="caution">
    <text evidence="2">The sequence shown here is derived from an EMBL/GenBank/DDBJ whole genome shotgun (WGS) entry which is preliminary data.</text>
</comment>
<accession>M0N069</accession>
<feature type="transmembrane region" description="Helical" evidence="1">
    <location>
        <begin position="122"/>
        <end position="141"/>
    </location>
</feature>
<feature type="transmembrane region" description="Helical" evidence="1">
    <location>
        <begin position="392"/>
        <end position="413"/>
    </location>
</feature>
<gene>
    <name evidence="2" type="ORF">C450_14883</name>
</gene>
<protein>
    <submittedName>
        <fullName evidence="2">Uncharacterized protein</fullName>
    </submittedName>
</protein>
<feature type="transmembrane region" description="Helical" evidence="1">
    <location>
        <begin position="17"/>
        <end position="34"/>
    </location>
</feature>
<evidence type="ECO:0000313" key="3">
    <source>
        <dbReference type="Proteomes" id="UP000011625"/>
    </source>
</evidence>
<reference evidence="2 3" key="1">
    <citation type="journal article" date="2014" name="PLoS Genet.">
        <title>Phylogenetically driven sequencing of extremely halophilic archaea reveals strategies for static and dynamic osmo-response.</title>
        <authorList>
            <person name="Becker E.A."/>
            <person name="Seitzer P.M."/>
            <person name="Tritt A."/>
            <person name="Larsen D."/>
            <person name="Krusor M."/>
            <person name="Yao A.I."/>
            <person name="Wu D."/>
            <person name="Madern D."/>
            <person name="Eisen J.A."/>
            <person name="Darling A.E."/>
            <person name="Facciotti M.T."/>
        </authorList>
    </citation>
    <scope>NUCLEOTIDE SEQUENCE [LARGE SCALE GENOMIC DNA]</scope>
    <source>
        <strain evidence="2 3">DSM 8989</strain>
    </source>
</reference>
<keyword evidence="1" id="KW-1133">Transmembrane helix</keyword>
<evidence type="ECO:0000256" key="1">
    <source>
        <dbReference type="SAM" id="Phobius"/>
    </source>
</evidence>
<feature type="transmembrane region" description="Helical" evidence="1">
    <location>
        <begin position="54"/>
        <end position="72"/>
    </location>
</feature>
<sequence>MSTLTTSDTPAYRGQKIALVVGYLALAGAVLYAYGAPAEGYEISIYTTATPIGFWLGFAVAITIAIAVTLYAPEGYLSLGGLALGGGAVLALAGLPIIRNYFFYGTGDAMTHLGWTKDLFEGVLSAFGLFYPGIHTTSLFMKGVVGTTIPRSMLLVVLAYILSFVVFIPLCVRSMTSHRGAMLLSGLAAFLLLPINHLGMNYMTPHPITDAVLLSPVVIYFLINYLTSPADVFESRYPVPALTALFAVVLGASVLYHPQQAANLIILFITISGVQFIYRSMRPDSRIAGHKTLYGPTMFVIGSFMLWSVGRGRYENSVDAVLRELLSFLTGGASAGAAVASRGNSLTAIGAGIVEVFLKLFSVSAIFAALAGLLMLTSLAGRLRDTPDTAALVKYFTVGLVVLIPYSFVFFVGSVSKLFFRNVGLIMVFSTILGSIALYRYVSGLSEFAP</sequence>
<feature type="transmembrane region" description="Helical" evidence="1">
    <location>
        <begin position="79"/>
        <end position="102"/>
    </location>
</feature>
<feature type="transmembrane region" description="Helical" evidence="1">
    <location>
        <begin position="153"/>
        <end position="175"/>
    </location>
</feature>
<dbReference type="OrthoDB" id="137309at2157"/>
<keyword evidence="3" id="KW-1185">Reference proteome</keyword>
<feature type="transmembrane region" description="Helical" evidence="1">
    <location>
        <begin position="419"/>
        <end position="442"/>
    </location>
</feature>
<feature type="transmembrane region" description="Helical" evidence="1">
    <location>
        <begin position="211"/>
        <end position="227"/>
    </location>
</feature>
<dbReference type="EMBL" id="AOME01000072">
    <property type="protein sequence ID" value="EMA50479.1"/>
    <property type="molecule type" value="Genomic_DNA"/>
</dbReference>
<proteinExistence type="predicted"/>
<feature type="transmembrane region" description="Helical" evidence="1">
    <location>
        <begin position="239"/>
        <end position="257"/>
    </location>
</feature>
<feature type="non-terminal residue" evidence="2">
    <location>
        <position position="450"/>
    </location>
</feature>
<name>M0N069_9EURY</name>
<feature type="transmembrane region" description="Helical" evidence="1">
    <location>
        <begin position="181"/>
        <end position="199"/>
    </location>
</feature>
<evidence type="ECO:0000313" key="2">
    <source>
        <dbReference type="EMBL" id="EMA50479.1"/>
    </source>
</evidence>
<organism evidence="2 3">
    <name type="scientific">Halococcus salifodinae DSM 8989</name>
    <dbReference type="NCBI Taxonomy" id="1227456"/>
    <lineage>
        <taxon>Archaea</taxon>
        <taxon>Methanobacteriati</taxon>
        <taxon>Methanobacteriota</taxon>
        <taxon>Stenosarchaea group</taxon>
        <taxon>Halobacteria</taxon>
        <taxon>Halobacteriales</taxon>
        <taxon>Halococcaceae</taxon>
        <taxon>Halococcus</taxon>
    </lineage>
</organism>
<keyword evidence="1" id="KW-0812">Transmembrane</keyword>
<feature type="transmembrane region" description="Helical" evidence="1">
    <location>
        <begin position="293"/>
        <end position="309"/>
    </location>
</feature>
<keyword evidence="1" id="KW-0472">Membrane</keyword>
<dbReference type="RefSeq" id="WP_005044612.1">
    <property type="nucleotide sequence ID" value="NZ_AOME01000072.1"/>
</dbReference>
<dbReference type="Proteomes" id="UP000011625">
    <property type="component" value="Unassembled WGS sequence"/>
</dbReference>
<feature type="transmembrane region" description="Helical" evidence="1">
    <location>
        <begin position="360"/>
        <end position="380"/>
    </location>
</feature>
<dbReference type="AlphaFoldDB" id="M0N069"/>